<dbReference type="GO" id="GO:0032259">
    <property type="term" value="P:methylation"/>
    <property type="evidence" value="ECO:0007669"/>
    <property type="project" value="UniProtKB-KW"/>
</dbReference>
<evidence type="ECO:0000313" key="5">
    <source>
        <dbReference type="EMBL" id="KIJ94050.1"/>
    </source>
</evidence>
<name>A0A0C9WRK0_9AGAR</name>
<dbReference type="Pfam" id="PF00891">
    <property type="entry name" value="Methyltransf_2"/>
    <property type="match status" value="1"/>
</dbReference>
<keyword evidence="6" id="KW-1185">Reference proteome</keyword>
<evidence type="ECO:0000259" key="4">
    <source>
        <dbReference type="Pfam" id="PF00891"/>
    </source>
</evidence>
<dbReference type="InterPro" id="IPR036388">
    <property type="entry name" value="WH-like_DNA-bd_sf"/>
</dbReference>
<dbReference type="Proteomes" id="UP000054477">
    <property type="component" value="Unassembled WGS sequence"/>
</dbReference>
<dbReference type="PANTHER" id="PTHR43712:SF2">
    <property type="entry name" value="O-METHYLTRANSFERASE CICE"/>
    <property type="match status" value="1"/>
</dbReference>
<dbReference type="InterPro" id="IPR029063">
    <property type="entry name" value="SAM-dependent_MTases_sf"/>
</dbReference>
<protein>
    <recommendedName>
        <fullName evidence="4">O-methyltransferase C-terminal domain-containing protein</fullName>
    </recommendedName>
</protein>
<dbReference type="Gene3D" id="3.40.50.150">
    <property type="entry name" value="Vaccinia Virus protein VP39"/>
    <property type="match status" value="1"/>
</dbReference>
<dbReference type="OrthoDB" id="2410195at2759"/>
<dbReference type="InterPro" id="IPR036390">
    <property type="entry name" value="WH_DNA-bd_sf"/>
</dbReference>
<keyword evidence="2" id="KW-0808">Transferase</keyword>
<evidence type="ECO:0000256" key="2">
    <source>
        <dbReference type="ARBA" id="ARBA00022679"/>
    </source>
</evidence>
<dbReference type="SUPFAM" id="SSF46785">
    <property type="entry name" value="Winged helix' DNA-binding domain"/>
    <property type="match status" value="1"/>
</dbReference>
<accession>A0A0C9WRK0</accession>
<sequence length="502" mass="54785">MGGAFGRPRHPAMMTSPIKDLSQIISDSVASLEKVCKKNKTPFPSLDDPFSPTSEAFRSDPEAAEAANKIAAAALQLAATVLPPPAALFTVVSGHFKSAALRVCLEANVTEILREAGPDVRLNEQVPVVLLNITFFQGLHVDEIAAKSNISGMKLARLMRYLATHHVYKEIKPDVFTNTRISSMLDTGKSVEELFASPDSKHDNTHGFPALAGHHLDEVTKSAAYLWETMTDPASANSGEVTKTAFNRAFDEELPIWAWFEKPDQNLRLRRFGSAMQGVAALQPADAILSAFDWKSLPKDSIVVDVGGGVGTSSLVLAETFPDLKIVVQDRPSVVEEGIKLWNTKLPKVLESGQVKLQAHDFFTAQPITNASVFLLKQIMHDWSDFYAGKILVELRKVATSDTKLVLVDSLMPFACRYPKSDAKNAVPGAVPQEAPEPLLANYGAANEMGYNGDLTMLLLFNSLERTVKHLSGLLESTGWRLTKVRRDGANNFLQPVEAVPI</sequence>
<keyword evidence="3" id="KW-0949">S-adenosyl-L-methionine</keyword>
<dbReference type="Gene3D" id="1.10.10.10">
    <property type="entry name" value="Winged helix-like DNA-binding domain superfamily/Winged helix DNA-binding domain"/>
    <property type="match status" value="1"/>
</dbReference>
<dbReference type="InterPro" id="IPR016461">
    <property type="entry name" value="COMT-like"/>
</dbReference>
<evidence type="ECO:0000256" key="3">
    <source>
        <dbReference type="ARBA" id="ARBA00022691"/>
    </source>
</evidence>
<dbReference type="PROSITE" id="PS51683">
    <property type="entry name" value="SAM_OMT_II"/>
    <property type="match status" value="1"/>
</dbReference>
<dbReference type="PANTHER" id="PTHR43712">
    <property type="entry name" value="PUTATIVE (AFU_ORTHOLOGUE AFUA_4G14580)-RELATED"/>
    <property type="match status" value="1"/>
</dbReference>
<dbReference type="SUPFAM" id="SSF53335">
    <property type="entry name" value="S-adenosyl-L-methionine-dependent methyltransferases"/>
    <property type="match status" value="1"/>
</dbReference>
<dbReference type="HOGENOM" id="CLU_005533_0_3_1"/>
<feature type="domain" description="O-methyltransferase C-terminal" evidence="4">
    <location>
        <begin position="229"/>
        <end position="420"/>
    </location>
</feature>
<reference evidence="5 6" key="1">
    <citation type="submission" date="2014-04" db="EMBL/GenBank/DDBJ databases">
        <authorList>
            <consortium name="DOE Joint Genome Institute"/>
            <person name="Kuo A."/>
            <person name="Kohler A."/>
            <person name="Nagy L.G."/>
            <person name="Floudas D."/>
            <person name="Copeland A."/>
            <person name="Barry K.W."/>
            <person name="Cichocki N."/>
            <person name="Veneault-Fourrey C."/>
            <person name="LaButti K."/>
            <person name="Lindquist E.A."/>
            <person name="Lipzen A."/>
            <person name="Lundell T."/>
            <person name="Morin E."/>
            <person name="Murat C."/>
            <person name="Sun H."/>
            <person name="Tunlid A."/>
            <person name="Henrissat B."/>
            <person name="Grigoriev I.V."/>
            <person name="Hibbett D.S."/>
            <person name="Martin F."/>
            <person name="Nordberg H.P."/>
            <person name="Cantor M.N."/>
            <person name="Hua S.X."/>
        </authorList>
    </citation>
    <scope>NUCLEOTIDE SEQUENCE [LARGE SCALE GENOMIC DNA]</scope>
    <source>
        <strain evidence="5 6">LaAM-08-1</strain>
    </source>
</reference>
<dbReference type="EMBL" id="KN838812">
    <property type="protein sequence ID" value="KIJ94050.1"/>
    <property type="molecule type" value="Genomic_DNA"/>
</dbReference>
<evidence type="ECO:0000256" key="1">
    <source>
        <dbReference type="ARBA" id="ARBA00022603"/>
    </source>
</evidence>
<reference evidence="6" key="2">
    <citation type="submission" date="2015-01" db="EMBL/GenBank/DDBJ databases">
        <title>Evolutionary Origins and Diversification of the Mycorrhizal Mutualists.</title>
        <authorList>
            <consortium name="DOE Joint Genome Institute"/>
            <consortium name="Mycorrhizal Genomics Consortium"/>
            <person name="Kohler A."/>
            <person name="Kuo A."/>
            <person name="Nagy L.G."/>
            <person name="Floudas D."/>
            <person name="Copeland A."/>
            <person name="Barry K.W."/>
            <person name="Cichocki N."/>
            <person name="Veneault-Fourrey C."/>
            <person name="LaButti K."/>
            <person name="Lindquist E.A."/>
            <person name="Lipzen A."/>
            <person name="Lundell T."/>
            <person name="Morin E."/>
            <person name="Murat C."/>
            <person name="Riley R."/>
            <person name="Ohm R."/>
            <person name="Sun H."/>
            <person name="Tunlid A."/>
            <person name="Henrissat B."/>
            <person name="Grigoriev I.V."/>
            <person name="Hibbett D.S."/>
            <person name="Martin F."/>
        </authorList>
    </citation>
    <scope>NUCLEOTIDE SEQUENCE [LARGE SCALE GENOMIC DNA]</scope>
    <source>
        <strain evidence="6">LaAM-08-1</strain>
    </source>
</reference>
<dbReference type="AlphaFoldDB" id="A0A0C9WRK0"/>
<evidence type="ECO:0000313" key="6">
    <source>
        <dbReference type="Proteomes" id="UP000054477"/>
    </source>
</evidence>
<dbReference type="InterPro" id="IPR001077">
    <property type="entry name" value="COMT_C"/>
</dbReference>
<gene>
    <name evidence="5" type="ORF">K443DRAFT_125391</name>
</gene>
<organism evidence="5 6">
    <name type="scientific">Laccaria amethystina LaAM-08-1</name>
    <dbReference type="NCBI Taxonomy" id="1095629"/>
    <lineage>
        <taxon>Eukaryota</taxon>
        <taxon>Fungi</taxon>
        <taxon>Dikarya</taxon>
        <taxon>Basidiomycota</taxon>
        <taxon>Agaricomycotina</taxon>
        <taxon>Agaricomycetes</taxon>
        <taxon>Agaricomycetidae</taxon>
        <taxon>Agaricales</taxon>
        <taxon>Agaricineae</taxon>
        <taxon>Hydnangiaceae</taxon>
        <taxon>Laccaria</taxon>
    </lineage>
</organism>
<dbReference type="GO" id="GO:0008171">
    <property type="term" value="F:O-methyltransferase activity"/>
    <property type="evidence" value="ECO:0007669"/>
    <property type="project" value="InterPro"/>
</dbReference>
<proteinExistence type="predicted"/>
<dbReference type="STRING" id="1095629.A0A0C9WRK0"/>
<keyword evidence="1" id="KW-0489">Methyltransferase</keyword>